<dbReference type="GeneID" id="5017337"/>
<dbReference type="KEGG" id="ptm:GSPATT00006008001"/>
<evidence type="ECO:0000313" key="1">
    <source>
        <dbReference type="EMBL" id="CAK64155.1"/>
    </source>
</evidence>
<dbReference type="eggNOG" id="ENOG502R8DV">
    <property type="taxonomic scope" value="Eukaryota"/>
</dbReference>
<evidence type="ECO:0000313" key="2">
    <source>
        <dbReference type="Proteomes" id="UP000000600"/>
    </source>
</evidence>
<proteinExistence type="predicted"/>
<name>A0C038_PARTE</name>
<dbReference type="GO" id="GO:0016491">
    <property type="term" value="F:oxidoreductase activity"/>
    <property type="evidence" value="ECO:0000318"/>
    <property type="project" value="GO_Central"/>
</dbReference>
<dbReference type="OrthoDB" id="10263751at2759"/>
<protein>
    <submittedName>
        <fullName evidence="1">Uncharacterized protein</fullName>
    </submittedName>
</protein>
<dbReference type="Gene3D" id="3.40.30.10">
    <property type="entry name" value="Glutaredoxin"/>
    <property type="match status" value="2"/>
</dbReference>
<dbReference type="AlphaFoldDB" id="A0C038"/>
<dbReference type="InterPro" id="IPR050553">
    <property type="entry name" value="Thioredoxin_ResA/DsbE_sf"/>
</dbReference>
<dbReference type="Proteomes" id="UP000000600">
    <property type="component" value="Unassembled WGS sequence"/>
</dbReference>
<organism evidence="1 2">
    <name type="scientific">Paramecium tetraurelia</name>
    <dbReference type="NCBI Taxonomy" id="5888"/>
    <lineage>
        <taxon>Eukaryota</taxon>
        <taxon>Sar</taxon>
        <taxon>Alveolata</taxon>
        <taxon>Ciliophora</taxon>
        <taxon>Intramacronucleata</taxon>
        <taxon>Oligohymenophorea</taxon>
        <taxon>Peniculida</taxon>
        <taxon>Parameciidae</taxon>
        <taxon>Paramecium</taxon>
    </lineage>
</organism>
<sequence>MQLLKQNYLIIQRYIGKIFSFYLQQFLHKSIYLKATQTLIYLKFEIEICLFIECYYQLINELKKSNSGKHFIALLPTYLNIKEETKYIAKQQKDNIQVLKTYTSKNKLKASDSDLYQQIIEKVKYSKKELDPIEYEQILELLEQIQPKYEIGDNIKKVSGIELVIRQNDNMIIMPGQEQLEIQNDIQLQQDNIVLENSGPIDELIVQYQKRNEWHDKVKLVAISLKASSEEIIQLVTKKKWECMNHYKLIKNKNGNHQFLDMLNIEGLPIAIIIGKNGQIVHLGYHFEADLDKLITIEMSKEDVDGSILGESSLQANLKLEDQKQNGEGKIQQSQNVNNMIKEEVKVLKQYLQIIHGALQKFTFQFKFQIKLRRCRIQQADGSYMISEISQLQLKYKITEKEMETVDYFMELVWNQIPEHLRIVLKSEVVCQSKFIQNIIQMAFARQGVKITYKPTMRKSINWDSNLQKILINDTEILKAVSSQLNLEKFYDGLEESKPNIDFYSKRFDLGEEINEIVEELRSQVTLGPGRRFAPILNYKKFNSQEIENIFHSKGQDSIAQLRNIDKLIEKNSQSWSKIVKFVALNIGDEKEFVEFLEQYQDLQGRLLILYKKRALLTDTSLYAVKEVPYFIVIDKSGFIKYINSPMNLERSIQQLVNENENDKNWKPVKIPIKEQSVNQIKQILLKDDFKEYLLSIDKQKVIQLKLDFEVQKIGNDIFFDNIYLNYFIRDKQEEDFNKLLDRIFSIIPEDCWIIKKQIQQTISIPYPGDKCAVCQKDISKVHQQYYCYFKNEHVCQECAEFTDVEKQGMDMYKYQDTLIFINGPLQDKSVLHDIDLHKIGKNRKLFEGQKPSQKHSFECNGCSINYEGPRYIAVNARPGNYRKDGYVDYCKNCFLILKNKESIDAKKIIESNSDEGMTADIIFTRVLFNYGNYREF</sequence>
<dbReference type="OMA" id="EGPRYIA"/>
<gene>
    <name evidence="1" type="ORF">GSPATT00006008001</name>
</gene>
<dbReference type="InParanoid" id="A0C038"/>
<keyword evidence="2" id="KW-1185">Reference proteome</keyword>
<accession>A0C038</accession>
<reference evidence="1 2" key="1">
    <citation type="journal article" date="2006" name="Nature">
        <title>Global trends of whole-genome duplications revealed by the ciliate Paramecium tetraurelia.</title>
        <authorList>
            <consortium name="Genoscope"/>
            <person name="Aury J.-M."/>
            <person name="Jaillon O."/>
            <person name="Duret L."/>
            <person name="Noel B."/>
            <person name="Jubin C."/>
            <person name="Porcel B.M."/>
            <person name="Segurens B."/>
            <person name="Daubin V."/>
            <person name="Anthouard V."/>
            <person name="Aiach N."/>
            <person name="Arnaiz O."/>
            <person name="Billaut A."/>
            <person name="Beisson J."/>
            <person name="Blanc I."/>
            <person name="Bouhouche K."/>
            <person name="Camara F."/>
            <person name="Duharcourt S."/>
            <person name="Guigo R."/>
            <person name="Gogendeau D."/>
            <person name="Katinka M."/>
            <person name="Keller A.-M."/>
            <person name="Kissmehl R."/>
            <person name="Klotz C."/>
            <person name="Koll F."/>
            <person name="Le Moue A."/>
            <person name="Lepere C."/>
            <person name="Malinsky S."/>
            <person name="Nowacki M."/>
            <person name="Nowak J.K."/>
            <person name="Plattner H."/>
            <person name="Poulain J."/>
            <person name="Ruiz F."/>
            <person name="Serrano V."/>
            <person name="Zagulski M."/>
            <person name="Dessen P."/>
            <person name="Betermier M."/>
            <person name="Weissenbach J."/>
            <person name="Scarpelli C."/>
            <person name="Schachter V."/>
            <person name="Sperling L."/>
            <person name="Meyer E."/>
            <person name="Cohen J."/>
            <person name="Wincker P."/>
        </authorList>
    </citation>
    <scope>NUCLEOTIDE SEQUENCE [LARGE SCALE GENOMIC DNA]</scope>
    <source>
        <strain evidence="1 2">Stock d4-2</strain>
    </source>
</reference>
<dbReference type="EMBL" id="CT868030">
    <property type="protein sequence ID" value="CAK64155.1"/>
    <property type="molecule type" value="Genomic_DNA"/>
</dbReference>
<dbReference type="PANTHER" id="PTHR42852">
    <property type="entry name" value="THIOL:DISULFIDE INTERCHANGE PROTEIN DSBE"/>
    <property type="match status" value="1"/>
</dbReference>
<dbReference type="PANTHER" id="PTHR42852:SF18">
    <property type="entry name" value="CHROMOSOME UNDETERMINED SCAFFOLD_47, WHOLE GENOME SHOTGUN SEQUENCE"/>
    <property type="match status" value="1"/>
</dbReference>
<dbReference type="RefSeq" id="XP_001431553.1">
    <property type="nucleotide sequence ID" value="XM_001431516.1"/>
</dbReference>
<dbReference type="HOGENOM" id="CLU_326103_0_0_1"/>